<dbReference type="InterPro" id="IPR009042">
    <property type="entry name" value="RNA_pol_sigma70_r1_2"/>
</dbReference>
<dbReference type="RefSeq" id="WP_138678172.1">
    <property type="nucleotide sequence ID" value="NZ_SWAD01000044.1"/>
</dbReference>
<dbReference type="Pfam" id="PF04545">
    <property type="entry name" value="Sigma70_r4"/>
    <property type="match status" value="1"/>
</dbReference>
<dbReference type="CDD" id="cd06171">
    <property type="entry name" value="Sigma70_r4"/>
    <property type="match status" value="1"/>
</dbReference>
<dbReference type="Pfam" id="PF04539">
    <property type="entry name" value="Sigma70_r3"/>
    <property type="match status" value="1"/>
</dbReference>
<evidence type="ECO:0000259" key="8">
    <source>
        <dbReference type="PROSITE" id="PS00716"/>
    </source>
</evidence>
<comment type="caution">
    <text evidence="9">The sequence shown here is derived from an EMBL/GenBank/DDBJ whole genome shotgun (WGS) entry which is preliminary data.</text>
</comment>
<dbReference type="OrthoDB" id="9809557at2"/>
<proteinExistence type="inferred from homology"/>
<dbReference type="FunFam" id="1.10.601.10:FF:000001">
    <property type="entry name" value="RNA polymerase sigma factor SigA"/>
    <property type="match status" value="1"/>
</dbReference>
<comment type="similarity">
    <text evidence="6">Belongs to the sigma-70 factor family. RpoS subfamily.</text>
</comment>
<dbReference type="PANTHER" id="PTHR30603">
    <property type="entry name" value="RNA POLYMERASE SIGMA FACTOR RPO"/>
    <property type="match status" value="1"/>
</dbReference>
<keyword evidence="4 6" id="KW-0238">DNA-binding</keyword>
<dbReference type="GO" id="GO:0006352">
    <property type="term" value="P:DNA-templated transcription initiation"/>
    <property type="evidence" value="ECO:0007669"/>
    <property type="project" value="UniProtKB-UniRule"/>
</dbReference>
<keyword evidence="5 6" id="KW-0804">Transcription</keyword>
<dbReference type="GO" id="GO:0016987">
    <property type="term" value="F:sigma factor activity"/>
    <property type="evidence" value="ECO:0007669"/>
    <property type="project" value="UniProtKB-UniRule"/>
</dbReference>
<dbReference type="HAMAP" id="MF_00959">
    <property type="entry name" value="Sigma70_RpoS"/>
    <property type="match status" value="1"/>
</dbReference>
<keyword evidence="1 6" id="KW-0963">Cytoplasm</keyword>
<dbReference type="PANTHER" id="PTHR30603:SF67">
    <property type="entry name" value="RNA POLYMERASE SIGMA FACTOR RPOS"/>
    <property type="match status" value="1"/>
</dbReference>
<evidence type="ECO:0000256" key="6">
    <source>
        <dbReference type="HAMAP-Rule" id="MF_00959"/>
    </source>
</evidence>
<dbReference type="AlphaFoldDB" id="A0A5S4EMN6"/>
<dbReference type="InterPro" id="IPR013324">
    <property type="entry name" value="RNA_pol_sigma_r3/r4-like"/>
</dbReference>
<feature type="domain" description="RNA polymerase sigma-70" evidence="8">
    <location>
        <begin position="277"/>
        <end position="303"/>
    </location>
</feature>
<dbReference type="InterPro" id="IPR007627">
    <property type="entry name" value="RNA_pol_sigma70_r2"/>
</dbReference>
<organism evidence="9 10">
    <name type="scientific">Candidatus Accumulibacter phosphatis</name>
    <dbReference type="NCBI Taxonomy" id="327160"/>
    <lineage>
        <taxon>Bacteria</taxon>
        <taxon>Pseudomonadati</taxon>
        <taxon>Pseudomonadota</taxon>
        <taxon>Betaproteobacteria</taxon>
        <taxon>Candidatus Accumulibacter</taxon>
    </lineage>
</organism>
<evidence type="ECO:0000259" key="7">
    <source>
        <dbReference type="PROSITE" id="PS00715"/>
    </source>
</evidence>
<name>A0A5S4EMN6_9PROT</name>
<dbReference type="Gene3D" id="1.10.601.10">
    <property type="entry name" value="RNA Polymerase Primary Sigma Factor"/>
    <property type="match status" value="1"/>
</dbReference>
<feature type="region of interest" description="Sigma-70 factor domain-4" evidence="6">
    <location>
        <begin position="252"/>
        <end position="305"/>
    </location>
</feature>
<feature type="region of interest" description="Sigma-70 factor domain-1" evidence="6">
    <location>
        <begin position="46"/>
        <end position="79"/>
    </location>
</feature>
<dbReference type="PROSITE" id="PS00715">
    <property type="entry name" value="SIGMA70_1"/>
    <property type="match status" value="1"/>
</dbReference>
<dbReference type="InterPro" id="IPR012761">
    <property type="entry name" value="RNA_pol_sigma_RpoS"/>
</dbReference>
<dbReference type="InterPro" id="IPR007624">
    <property type="entry name" value="RNA_pol_sigma70_r3"/>
</dbReference>
<dbReference type="GO" id="GO:0005737">
    <property type="term" value="C:cytoplasm"/>
    <property type="evidence" value="ECO:0007669"/>
    <property type="project" value="UniProtKB-SubCell"/>
</dbReference>
<dbReference type="InterPro" id="IPR036388">
    <property type="entry name" value="WH-like_DNA-bd_sf"/>
</dbReference>
<feature type="domain" description="RNA polymerase sigma-70" evidence="7">
    <location>
        <begin position="108"/>
        <end position="121"/>
    </location>
</feature>
<dbReference type="EMBL" id="SWAD01000044">
    <property type="protein sequence ID" value="TMQ76654.1"/>
    <property type="molecule type" value="Genomic_DNA"/>
</dbReference>
<comment type="subunit">
    <text evidence="6">Interacts with the RNA polymerase core enzyme.</text>
</comment>
<evidence type="ECO:0000256" key="3">
    <source>
        <dbReference type="ARBA" id="ARBA00023082"/>
    </source>
</evidence>
<sequence length="318" mass="36272">MSGAFDSDADSFGDDLEQPDFFLEEPVLAPDFVSEGTSPEAELLNDVTQHYLNEIGAKPLFSPAEEAVWARRARAGDFLARQKMIEHNLRLVVNIAKHYFNRGLPLLDMIEEGNLGLIHAIEKFDPERGFRFSTYATWWIRQSIERAIMNQSRTIRLPMHVVKEINLVLRAIRHLESANGREICVEQIAHLIDRPSDDVRRVMALNERIASLDAPLQVDPSRSYGDALADESLLDPDELLQSNELGNLLNKWVGQLSEKQRQVLQRRYGLAGKEACTLEEIAFDLNLTRERVRQIQIEALDHLRRVIRREGGTADNLL</sequence>
<dbReference type="Pfam" id="PF04542">
    <property type="entry name" value="Sigma70_r2"/>
    <property type="match status" value="1"/>
</dbReference>
<dbReference type="GO" id="GO:0003677">
    <property type="term" value="F:DNA binding"/>
    <property type="evidence" value="ECO:0007669"/>
    <property type="project" value="UniProtKB-UniRule"/>
</dbReference>
<feature type="region of interest" description="Sigma-70 factor domain-3" evidence="6">
    <location>
        <begin position="164"/>
        <end position="239"/>
    </location>
</feature>
<dbReference type="InterPro" id="IPR014284">
    <property type="entry name" value="RNA_pol_sigma-70_dom"/>
</dbReference>
<dbReference type="NCBIfam" id="TIGR02937">
    <property type="entry name" value="sigma70-ECF"/>
    <property type="match status" value="1"/>
</dbReference>
<accession>A0A5S4EMN6</accession>
<dbReference type="NCBIfam" id="NF004207">
    <property type="entry name" value="PRK05657.1"/>
    <property type="match status" value="1"/>
</dbReference>
<keyword evidence="10" id="KW-1185">Reference proteome</keyword>
<evidence type="ECO:0000256" key="4">
    <source>
        <dbReference type="ARBA" id="ARBA00023125"/>
    </source>
</evidence>
<dbReference type="PRINTS" id="PR00046">
    <property type="entry name" value="SIGMA70FCT"/>
</dbReference>
<dbReference type="SUPFAM" id="SSF88659">
    <property type="entry name" value="Sigma3 and sigma4 domains of RNA polymerase sigma factors"/>
    <property type="match status" value="2"/>
</dbReference>
<keyword evidence="2 6" id="KW-0805">Transcription regulation</keyword>
<comment type="caution">
    <text evidence="6">Lacks conserved residue(s) required for the propagation of feature annotation.</text>
</comment>
<gene>
    <name evidence="6" type="primary">rpoS</name>
    <name evidence="9" type="ORF">ACCUM_4087</name>
</gene>
<dbReference type="Proteomes" id="UP000306324">
    <property type="component" value="Unassembled WGS sequence"/>
</dbReference>
<comment type="function">
    <text evidence="6">Sigma factors are initiation factors that promote the attachment of RNA polymerase to specific initiation sites and are then released. This sigma factor is the master transcriptional regulator of the stationary phase and the general stress response.</text>
</comment>
<dbReference type="Pfam" id="PF00140">
    <property type="entry name" value="Sigma70_r1_2"/>
    <property type="match status" value="1"/>
</dbReference>
<feature type="DNA-binding region" description="H-T-H motif" evidence="6">
    <location>
        <begin position="278"/>
        <end position="297"/>
    </location>
</feature>
<evidence type="ECO:0000256" key="1">
    <source>
        <dbReference type="ARBA" id="ARBA00022490"/>
    </source>
</evidence>
<evidence type="ECO:0000256" key="5">
    <source>
        <dbReference type="ARBA" id="ARBA00023163"/>
    </source>
</evidence>
<feature type="region of interest" description="Sigma-70 factor domain-2" evidence="6">
    <location>
        <begin position="84"/>
        <end position="154"/>
    </location>
</feature>
<dbReference type="InterPro" id="IPR050239">
    <property type="entry name" value="Sigma-70_RNA_pol_init_factors"/>
</dbReference>
<keyword evidence="3 6" id="KW-0731">Sigma factor</keyword>
<dbReference type="InterPro" id="IPR000943">
    <property type="entry name" value="RNA_pol_sigma70"/>
</dbReference>
<reference evidence="9 10" key="1">
    <citation type="submission" date="2019-04" db="EMBL/GenBank/DDBJ databases">
        <title>A novel phosphate-accumulating bacterium identified in bioreactor for phosphate removal from wastewater.</title>
        <authorList>
            <person name="Kotlyarov R.Y."/>
            <person name="Beletsky A.V."/>
            <person name="Kallistova A.Y."/>
            <person name="Dorofeev A.G."/>
            <person name="Nikolaev Y.Y."/>
            <person name="Pimenov N.V."/>
            <person name="Ravin N.V."/>
            <person name="Mardanov A.V."/>
        </authorList>
    </citation>
    <scope>NUCLEOTIDE SEQUENCE [LARGE SCALE GENOMIC DNA]</scope>
    <source>
        <strain evidence="9 10">Bin19</strain>
    </source>
</reference>
<evidence type="ECO:0000313" key="9">
    <source>
        <dbReference type="EMBL" id="TMQ76654.1"/>
    </source>
</evidence>
<dbReference type="InterPro" id="IPR013325">
    <property type="entry name" value="RNA_pol_sigma_r2"/>
</dbReference>
<dbReference type="SUPFAM" id="SSF88946">
    <property type="entry name" value="Sigma2 domain of RNA polymerase sigma factors"/>
    <property type="match status" value="1"/>
</dbReference>
<dbReference type="NCBIfam" id="TIGR02394">
    <property type="entry name" value="rpoS_proteo"/>
    <property type="match status" value="1"/>
</dbReference>
<dbReference type="PROSITE" id="PS00716">
    <property type="entry name" value="SIGMA70_2"/>
    <property type="match status" value="1"/>
</dbReference>
<protein>
    <recommendedName>
        <fullName evidence="6">RNA polymerase sigma factor RpoS</fullName>
    </recommendedName>
    <alternativeName>
        <fullName evidence="6">Sigma S</fullName>
    </alternativeName>
    <alternativeName>
        <fullName evidence="6">Sigma-38</fullName>
    </alternativeName>
</protein>
<dbReference type="Gene3D" id="1.10.10.10">
    <property type="entry name" value="Winged helix-like DNA-binding domain superfamily/Winged helix DNA-binding domain"/>
    <property type="match status" value="2"/>
</dbReference>
<evidence type="ECO:0000313" key="10">
    <source>
        <dbReference type="Proteomes" id="UP000306324"/>
    </source>
</evidence>
<comment type="subcellular location">
    <subcellularLocation>
        <location evidence="6">Cytoplasm</location>
    </subcellularLocation>
</comment>
<dbReference type="InterPro" id="IPR007630">
    <property type="entry name" value="RNA_pol_sigma70_r4"/>
</dbReference>
<evidence type="ECO:0000256" key="2">
    <source>
        <dbReference type="ARBA" id="ARBA00023015"/>
    </source>
</evidence>